<dbReference type="InterPro" id="IPR029058">
    <property type="entry name" value="AB_hydrolase_fold"/>
</dbReference>
<dbReference type="InterPro" id="IPR008758">
    <property type="entry name" value="Peptidase_S28"/>
</dbReference>
<evidence type="ECO:0000313" key="7">
    <source>
        <dbReference type="EMBL" id="KAK9275680.1"/>
    </source>
</evidence>
<dbReference type="Gene3D" id="3.40.50.1820">
    <property type="entry name" value="alpha/beta hydrolase"/>
    <property type="match status" value="1"/>
</dbReference>
<keyword evidence="3 6" id="KW-0732">Signal</keyword>
<dbReference type="InterPro" id="IPR042269">
    <property type="entry name" value="Ser_carbopepase_S28_SKS"/>
</dbReference>
<gene>
    <name evidence="7" type="ORF">L1049_022947</name>
</gene>
<feature type="chain" id="PRO_5042932656" evidence="6">
    <location>
        <begin position="21"/>
        <end position="323"/>
    </location>
</feature>
<organism evidence="7 8">
    <name type="scientific">Liquidambar formosana</name>
    <name type="common">Formosan gum</name>
    <dbReference type="NCBI Taxonomy" id="63359"/>
    <lineage>
        <taxon>Eukaryota</taxon>
        <taxon>Viridiplantae</taxon>
        <taxon>Streptophyta</taxon>
        <taxon>Embryophyta</taxon>
        <taxon>Tracheophyta</taxon>
        <taxon>Spermatophyta</taxon>
        <taxon>Magnoliopsida</taxon>
        <taxon>eudicotyledons</taxon>
        <taxon>Gunneridae</taxon>
        <taxon>Pentapetalae</taxon>
        <taxon>Saxifragales</taxon>
        <taxon>Altingiaceae</taxon>
        <taxon>Liquidambar</taxon>
    </lineage>
</organism>
<keyword evidence="8" id="KW-1185">Reference proteome</keyword>
<evidence type="ECO:0000256" key="5">
    <source>
        <dbReference type="ARBA" id="ARBA00023180"/>
    </source>
</evidence>
<dbReference type="SUPFAM" id="SSF53474">
    <property type="entry name" value="alpha/beta-Hydrolases"/>
    <property type="match status" value="1"/>
</dbReference>
<proteinExistence type="inferred from homology"/>
<accession>A0AAP0WSG2</accession>
<dbReference type="Pfam" id="PF05577">
    <property type="entry name" value="Peptidase_S28"/>
    <property type="match status" value="1"/>
</dbReference>
<evidence type="ECO:0000313" key="8">
    <source>
        <dbReference type="Proteomes" id="UP001415857"/>
    </source>
</evidence>
<evidence type="ECO:0000256" key="6">
    <source>
        <dbReference type="SAM" id="SignalP"/>
    </source>
</evidence>
<feature type="signal peptide" evidence="6">
    <location>
        <begin position="1"/>
        <end position="20"/>
    </location>
</feature>
<dbReference type="AlphaFoldDB" id="A0AAP0WSG2"/>
<evidence type="ECO:0000256" key="3">
    <source>
        <dbReference type="ARBA" id="ARBA00022729"/>
    </source>
</evidence>
<comment type="similarity">
    <text evidence="1">Belongs to the peptidase S28 family.</text>
</comment>
<comment type="caution">
    <text evidence="7">The sequence shown here is derived from an EMBL/GenBank/DDBJ whole genome shotgun (WGS) entry which is preliminary data.</text>
</comment>
<evidence type="ECO:0000256" key="2">
    <source>
        <dbReference type="ARBA" id="ARBA00022670"/>
    </source>
</evidence>
<keyword evidence="4" id="KW-0378">Hydrolase</keyword>
<evidence type="ECO:0000256" key="1">
    <source>
        <dbReference type="ARBA" id="ARBA00011079"/>
    </source>
</evidence>
<dbReference type="PANTHER" id="PTHR11010">
    <property type="entry name" value="PROTEASE S28 PRO-X CARBOXYPEPTIDASE-RELATED"/>
    <property type="match status" value="1"/>
</dbReference>
<evidence type="ECO:0000256" key="4">
    <source>
        <dbReference type="ARBA" id="ARBA00022801"/>
    </source>
</evidence>
<keyword evidence="5" id="KW-0325">Glycoprotein</keyword>
<keyword evidence="2" id="KW-0645">Protease</keyword>
<dbReference type="GO" id="GO:0006508">
    <property type="term" value="P:proteolysis"/>
    <property type="evidence" value="ECO:0007669"/>
    <property type="project" value="UniProtKB-KW"/>
</dbReference>
<dbReference type="GO" id="GO:0008239">
    <property type="term" value="F:dipeptidyl-peptidase activity"/>
    <property type="evidence" value="ECO:0007669"/>
    <property type="project" value="TreeGrafter"/>
</dbReference>
<protein>
    <submittedName>
        <fullName evidence="7">Uncharacterized protein</fullName>
    </submittedName>
</protein>
<name>A0AAP0WSG2_LIQFO</name>
<dbReference type="PANTHER" id="PTHR11010:SF37">
    <property type="entry name" value="LYSOSOMAL PRO-X CARBOXYPEPTIDASE"/>
    <property type="match status" value="1"/>
</dbReference>
<sequence length="323" mass="36295">MRALPWLLVLFLITTSATETSTIMKLQRLAVLRQGSNKRNPCGQPSSAPVDDIPAFFYNQTLDHFHHLPESYATFRQRNVVNFKYWGGARAAARFGALLVYIEHCYYRESLPLGSREEAMKNAITLGYFNSAQALVDYAEVIINLKAKISAGISAVIVVGASYGGILASWFHLKYLYITLGALASSARVLYFDDVKLQDGYFSIVTKDFKEVSKSCYKTIKQSWSEIDKVAAKANGLSVLSKKFKTCRPLKDASRLKDYLRHHMYSAAAQCNRRPAYPFHDICFGIDGASKGTNILGWVFSGIVTCEGEFPFYELELKEPNRK</sequence>
<dbReference type="Gene3D" id="1.20.120.980">
    <property type="entry name" value="Serine carboxypeptidase S28, SKS domain"/>
    <property type="match status" value="1"/>
</dbReference>
<reference evidence="7 8" key="1">
    <citation type="journal article" date="2024" name="Plant J.">
        <title>Genome sequences and population genomics reveal climatic adaptation and genomic divergence between two closely related sweetgum species.</title>
        <authorList>
            <person name="Xu W.Q."/>
            <person name="Ren C.Q."/>
            <person name="Zhang X.Y."/>
            <person name="Comes H.P."/>
            <person name="Liu X.H."/>
            <person name="Li Y.G."/>
            <person name="Kettle C.J."/>
            <person name="Jalonen R."/>
            <person name="Gaisberger H."/>
            <person name="Ma Y.Z."/>
            <person name="Qiu Y.X."/>
        </authorList>
    </citation>
    <scope>NUCLEOTIDE SEQUENCE [LARGE SCALE GENOMIC DNA]</scope>
    <source>
        <strain evidence="7">Hangzhou</strain>
    </source>
</reference>
<dbReference type="Proteomes" id="UP001415857">
    <property type="component" value="Unassembled WGS sequence"/>
</dbReference>
<dbReference type="GO" id="GO:0070008">
    <property type="term" value="F:serine-type exopeptidase activity"/>
    <property type="evidence" value="ECO:0007669"/>
    <property type="project" value="InterPro"/>
</dbReference>
<dbReference type="EMBL" id="JBBPBK010000011">
    <property type="protein sequence ID" value="KAK9275680.1"/>
    <property type="molecule type" value="Genomic_DNA"/>
</dbReference>